<keyword evidence="3" id="KW-1185">Reference proteome</keyword>
<gene>
    <name evidence="2" type="ORF">GCM10007350_14490</name>
</gene>
<organism evidence="2 3">
    <name type="scientific">Jeongeupia chitinilytica</name>
    <dbReference type="NCBI Taxonomy" id="1041641"/>
    <lineage>
        <taxon>Bacteria</taxon>
        <taxon>Pseudomonadati</taxon>
        <taxon>Pseudomonadota</taxon>
        <taxon>Betaproteobacteria</taxon>
        <taxon>Neisseriales</taxon>
        <taxon>Chitinibacteraceae</taxon>
        <taxon>Jeongeupia</taxon>
    </lineage>
</organism>
<accession>A0ABQ3H064</accession>
<feature type="chain" id="PRO_5045830520" description="Alkaline proteinase inhibitor/ Outer membrane lipoprotein Omp19 domain-containing protein" evidence="1">
    <location>
        <begin position="22"/>
        <end position="128"/>
    </location>
</feature>
<dbReference type="Proteomes" id="UP000604737">
    <property type="component" value="Unassembled WGS sequence"/>
</dbReference>
<keyword evidence="1" id="KW-0732">Signal</keyword>
<dbReference type="EMBL" id="BMYO01000003">
    <property type="protein sequence ID" value="GHD60832.1"/>
    <property type="molecule type" value="Genomic_DNA"/>
</dbReference>
<evidence type="ECO:0008006" key="4">
    <source>
        <dbReference type="Google" id="ProtNLM"/>
    </source>
</evidence>
<protein>
    <recommendedName>
        <fullName evidence="4">Alkaline proteinase inhibitor/ Outer membrane lipoprotein Omp19 domain-containing protein</fullName>
    </recommendedName>
</protein>
<proteinExistence type="predicted"/>
<evidence type="ECO:0000256" key="1">
    <source>
        <dbReference type="SAM" id="SignalP"/>
    </source>
</evidence>
<evidence type="ECO:0000313" key="2">
    <source>
        <dbReference type="EMBL" id="GHD60832.1"/>
    </source>
</evidence>
<feature type="signal peptide" evidence="1">
    <location>
        <begin position="1"/>
        <end position="21"/>
    </location>
</feature>
<comment type="caution">
    <text evidence="2">The sequence shown here is derived from an EMBL/GenBank/DDBJ whole genome shotgun (WGS) entry which is preliminary data.</text>
</comment>
<reference evidence="3" key="1">
    <citation type="journal article" date="2019" name="Int. J. Syst. Evol. Microbiol.">
        <title>The Global Catalogue of Microorganisms (GCM) 10K type strain sequencing project: providing services to taxonomists for standard genome sequencing and annotation.</title>
        <authorList>
            <consortium name="The Broad Institute Genomics Platform"/>
            <consortium name="The Broad Institute Genome Sequencing Center for Infectious Disease"/>
            <person name="Wu L."/>
            <person name="Ma J."/>
        </authorList>
    </citation>
    <scope>NUCLEOTIDE SEQUENCE [LARGE SCALE GENOMIC DNA]</scope>
    <source>
        <strain evidence="3">KCTC 23701</strain>
    </source>
</reference>
<name>A0ABQ3H064_9NEIS</name>
<dbReference type="RefSeq" id="WP_229797483.1">
    <property type="nucleotide sequence ID" value="NZ_BMYO01000003.1"/>
</dbReference>
<evidence type="ECO:0000313" key="3">
    <source>
        <dbReference type="Proteomes" id="UP000604737"/>
    </source>
</evidence>
<sequence length="128" mass="13517">MRVMLHVCTALFSLGIAAAHAAGSGSTFLGGDELRSRLLASPVDFVSQPGAKPVEWRFASNGEANGDNLSMNTDTSEYRGNWQMSGDQVCVKWIGTTPDGCVGLMSEGGTYELYTGSQDAPIVVGVLR</sequence>